<feature type="compositionally biased region" description="Low complexity" evidence="1">
    <location>
        <begin position="1"/>
        <end position="18"/>
    </location>
</feature>
<accession>A0ABW0ZCZ0</accession>
<name>A0ABW0ZCZ0_9ACTN</name>
<evidence type="ECO:0000313" key="3">
    <source>
        <dbReference type="Proteomes" id="UP001596072"/>
    </source>
</evidence>
<comment type="caution">
    <text evidence="2">The sequence shown here is derived from an EMBL/GenBank/DDBJ whole genome shotgun (WGS) entry which is preliminary data.</text>
</comment>
<gene>
    <name evidence="2" type="ORF">ACFPQB_04635</name>
</gene>
<keyword evidence="3" id="KW-1185">Reference proteome</keyword>
<sequence length="67" mass="7251">MTAAAQPADSQQPQTAATGLSPELEEVIVEIAHSERALDELIDRADRMHRSNIHHGPGSCLVCFAEQ</sequence>
<evidence type="ECO:0000256" key="1">
    <source>
        <dbReference type="SAM" id="MobiDB-lite"/>
    </source>
</evidence>
<evidence type="ECO:0000313" key="2">
    <source>
        <dbReference type="EMBL" id="MFC5728192.1"/>
    </source>
</evidence>
<reference evidence="3" key="1">
    <citation type="journal article" date="2019" name="Int. J. Syst. Evol. Microbiol.">
        <title>The Global Catalogue of Microorganisms (GCM) 10K type strain sequencing project: providing services to taxonomists for standard genome sequencing and annotation.</title>
        <authorList>
            <consortium name="The Broad Institute Genomics Platform"/>
            <consortium name="The Broad Institute Genome Sequencing Center for Infectious Disease"/>
            <person name="Wu L."/>
            <person name="Ma J."/>
        </authorList>
    </citation>
    <scope>NUCLEOTIDE SEQUENCE [LARGE SCALE GENOMIC DNA]</scope>
    <source>
        <strain evidence="3">YIM 94188</strain>
    </source>
</reference>
<dbReference type="Proteomes" id="UP001596072">
    <property type="component" value="Unassembled WGS sequence"/>
</dbReference>
<protein>
    <submittedName>
        <fullName evidence="2">Uncharacterized protein</fullName>
    </submittedName>
</protein>
<dbReference type="EMBL" id="JBHSNS010000001">
    <property type="protein sequence ID" value="MFC5728192.1"/>
    <property type="molecule type" value="Genomic_DNA"/>
</dbReference>
<dbReference type="RefSeq" id="WP_136435602.1">
    <property type="nucleotide sequence ID" value="NZ_JBHSNS010000001.1"/>
</dbReference>
<feature type="region of interest" description="Disordered" evidence="1">
    <location>
        <begin position="1"/>
        <end position="22"/>
    </location>
</feature>
<organism evidence="2 3">
    <name type="scientific">Nocardioides vastitatis</name>
    <dbReference type="NCBI Taxonomy" id="2568655"/>
    <lineage>
        <taxon>Bacteria</taxon>
        <taxon>Bacillati</taxon>
        <taxon>Actinomycetota</taxon>
        <taxon>Actinomycetes</taxon>
        <taxon>Propionibacteriales</taxon>
        <taxon>Nocardioidaceae</taxon>
        <taxon>Nocardioides</taxon>
    </lineage>
</organism>
<proteinExistence type="predicted"/>